<comment type="caution">
    <text evidence="1">The sequence shown here is derived from an EMBL/GenBank/DDBJ whole genome shotgun (WGS) entry which is preliminary data.</text>
</comment>
<proteinExistence type="predicted"/>
<dbReference type="EMBL" id="VOAJ01000528">
    <property type="protein sequence ID" value="KAF0887025.1"/>
    <property type="molecule type" value="Genomic_DNA"/>
</dbReference>
<evidence type="ECO:0000313" key="1">
    <source>
        <dbReference type="EMBL" id="KAF0887025.1"/>
    </source>
</evidence>
<gene>
    <name evidence="1" type="primary">Pol_12</name>
    <name evidence="1" type="ORF">FOF47_R07933</name>
</gene>
<reference evidence="1 2" key="1">
    <citation type="submission" date="2019-11" db="EMBL/GenBank/DDBJ databases">
        <authorList>
            <person name="Yang C."/>
            <person name="Li F."/>
        </authorList>
    </citation>
    <scope>NUCLEOTIDE SEQUENCE [LARGE SCALE GENOMIC DNA]</scope>
    <source>
        <strain evidence="1">KB4526</strain>
        <tissue evidence="1">Muscle</tissue>
    </source>
</reference>
<dbReference type="AlphaFoldDB" id="A0A6G1BFB0"/>
<protein>
    <submittedName>
        <fullName evidence="1">LORF2 protein</fullName>
    </submittedName>
</protein>
<keyword evidence="2" id="KW-1185">Reference proteome</keyword>
<feature type="non-terminal residue" evidence="1">
    <location>
        <position position="70"/>
    </location>
</feature>
<accession>A0A6G1BFB0</accession>
<dbReference type="Proteomes" id="UP000475037">
    <property type="component" value="Unassembled WGS sequence"/>
</dbReference>
<sequence length="70" mass="8237">MFTAPLSTITKAWKEPKCPSTNEWIKKICGIYNMYTMEYYSATIKNETLPFTTQWMELESIMLNEISQSE</sequence>
<evidence type="ECO:0000313" key="2">
    <source>
        <dbReference type="Proteomes" id="UP000475037"/>
    </source>
</evidence>
<name>A0A6G1BFB0_CROCR</name>
<feature type="non-terminal residue" evidence="1">
    <location>
        <position position="1"/>
    </location>
</feature>
<organism evidence="1 2">
    <name type="scientific">Crocuta crocuta</name>
    <name type="common">Spotted hyena</name>
    <dbReference type="NCBI Taxonomy" id="9678"/>
    <lineage>
        <taxon>Eukaryota</taxon>
        <taxon>Metazoa</taxon>
        <taxon>Chordata</taxon>
        <taxon>Craniata</taxon>
        <taxon>Vertebrata</taxon>
        <taxon>Euteleostomi</taxon>
        <taxon>Mammalia</taxon>
        <taxon>Eutheria</taxon>
        <taxon>Laurasiatheria</taxon>
        <taxon>Carnivora</taxon>
        <taxon>Feliformia</taxon>
        <taxon>Hyaenidae</taxon>
        <taxon>Crocuta</taxon>
    </lineage>
</organism>